<dbReference type="OrthoDB" id="9792284at2"/>
<protein>
    <submittedName>
        <fullName evidence="5">Type 1 glutamine amidotransferase domain-containing protein</fullName>
    </submittedName>
</protein>
<comment type="similarity">
    <text evidence="3">Belongs to the peptidase C56 family. HSP31-like subfamily.</text>
</comment>
<organism evidence="5 6">
    <name type="scientific">Corallococcus carmarthensis</name>
    <dbReference type="NCBI Taxonomy" id="2316728"/>
    <lineage>
        <taxon>Bacteria</taxon>
        <taxon>Pseudomonadati</taxon>
        <taxon>Myxococcota</taxon>
        <taxon>Myxococcia</taxon>
        <taxon>Myxococcales</taxon>
        <taxon>Cystobacterineae</taxon>
        <taxon>Myxococcaceae</taxon>
        <taxon>Corallococcus</taxon>
    </lineage>
</organism>
<keyword evidence="2" id="KW-0456">Lyase</keyword>
<dbReference type="GO" id="GO:0019243">
    <property type="term" value="P:methylglyoxal catabolic process to D-lactate via S-lactoyl-glutathione"/>
    <property type="evidence" value="ECO:0007669"/>
    <property type="project" value="TreeGrafter"/>
</dbReference>
<name>A0A3A8KIN1_9BACT</name>
<keyword evidence="6" id="KW-1185">Reference proteome</keyword>
<comment type="caution">
    <text evidence="5">The sequence shown here is derived from an EMBL/GenBank/DDBJ whole genome shotgun (WGS) entry which is preliminary data.</text>
</comment>
<evidence type="ECO:0000256" key="3">
    <source>
        <dbReference type="ARBA" id="ARBA00038493"/>
    </source>
</evidence>
<dbReference type="AlphaFoldDB" id="A0A3A8KIN1"/>
<dbReference type="SUPFAM" id="SSF52317">
    <property type="entry name" value="Class I glutamine amidotransferase-like"/>
    <property type="match status" value="1"/>
</dbReference>
<keyword evidence="5" id="KW-0808">Transferase</keyword>
<dbReference type="EMBL" id="RAWE01000065">
    <property type="protein sequence ID" value="RKH01764.1"/>
    <property type="molecule type" value="Genomic_DNA"/>
</dbReference>
<dbReference type="RefSeq" id="WP_120603986.1">
    <property type="nucleotide sequence ID" value="NZ_RAWE01000065.1"/>
</dbReference>
<dbReference type="GO" id="GO:0019172">
    <property type="term" value="F:glyoxalase III activity"/>
    <property type="evidence" value="ECO:0007669"/>
    <property type="project" value="TreeGrafter"/>
</dbReference>
<evidence type="ECO:0000256" key="1">
    <source>
        <dbReference type="ARBA" id="ARBA00023016"/>
    </source>
</evidence>
<dbReference type="Proteomes" id="UP000268313">
    <property type="component" value="Unassembled WGS sequence"/>
</dbReference>
<keyword evidence="1" id="KW-0346">Stress response</keyword>
<accession>A0A3A8KIN1</accession>
<dbReference type="InterPro" id="IPR029062">
    <property type="entry name" value="Class_I_gatase-like"/>
</dbReference>
<evidence type="ECO:0000259" key="4">
    <source>
        <dbReference type="Pfam" id="PF01965"/>
    </source>
</evidence>
<dbReference type="Gene3D" id="3.40.50.880">
    <property type="match status" value="1"/>
</dbReference>
<dbReference type="GO" id="GO:0016740">
    <property type="term" value="F:transferase activity"/>
    <property type="evidence" value="ECO:0007669"/>
    <property type="project" value="UniProtKB-KW"/>
</dbReference>
<feature type="domain" description="DJ-1/PfpI" evidence="4">
    <location>
        <begin position="37"/>
        <end position="240"/>
    </location>
</feature>
<dbReference type="GO" id="GO:0005737">
    <property type="term" value="C:cytoplasm"/>
    <property type="evidence" value="ECO:0007669"/>
    <property type="project" value="TreeGrafter"/>
</dbReference>
<proteinExistence type="inferred from homology"/>
<gene>
    <name evidence="5" type="ORF">D7X32_19050</name>
</gene>
<evidence type="ECO:0000256" key="2">
    <source>
        <dbReference type="ARBA" id="ARBA00023239"/>
    </source>
</evidence>
<dbReference type="PANTHER" id="PTHR48094:SF11">
    <property type="entry name" value="GLUTATHIONE-INDEPENDENT GLYOXALASE HSP31-RELATED"/>
    <property type="match status" value="1"/>
</dbReference>
<dbReference type="PANTHER" id="PTHR48094">
    <property type="entry name" value="PROTEIN/NUCLEIC ACID DEGLYCASE DJ-1-RELATED"/>
    <property type="match status" value="1"/>
</dbReference>
<evidence type="ECO:0000313" key="6">
    <source>
        <dbReference type="Proteomes" id="UP000268313"/>
    </source>
</evidence>
<dbReference type="InterPro" id="IPR002818">
    <property type="entry name" value="DJ-1/PfpI"/>
</dbReference>
<dbReference type="Pfam" id="PF01965">
    <property type="entry name" value="DJ-1_PfpI"/>
    <property type="match status" value="1"/>
</dbReference>
<dbReference type="CDD" id="cd03141">
    <property type="entry name" value="GATase1_Hsp31_like"/>
    <property type="match status" value="1"/>
</dbReference>
<sequence length="247" mass="26569">MQEQGSQAKVSSQKRVLMVVANPAVSTTLGGPVGFWASELVHPYVEMTEAGYAVELASPQGGRVTPDALSDPRDPSGYSAHDILSLGFLHSPRHAALLETTRKLSDVRVEDYDAILVCGGQSPMFTFREDRALQGLLRGFLEAGKVTAALCHGTAALLDVTLSDGRPLLEGRTVTGFANVEEDAADQMVGRKVMPFRIEEVARERGANFVRAGAWKPFAVRDGQLITGQQQNSGRETARLVIQGLGH</sequence>
<dbReference type="InterPro" id="IPR050325">
    <property type="entry name" value="Prot/Nucl_acid_deglycase"/>
</dbReference>
<keyword evidence="5" id="KW-0315">Glutamine amidotransferase</keyword>
<reference evidence="6" key="1">
    <citation type="submission" date="2018-09" db="EMBL/GenBank/DDBJ databases">
        <authorList>
            <person name="Livingstone P.G."/>
            <person name="Whitworth D.E."/>
        </authorList>
    </citation>
    <scope>NUCLEOTIDE SEQUENCE [LARGE SCALE GENOMIC DNA]</scope>
    <source>
        <strain evidence="6">CA043D</strain>
    </source>
</reference>
<evidence type="ECO:0000313" key="5">
    <source>
        <dbReference type="EMBL" id="RKH01764.1"/>
    </source>
</evidence>